<dbReference type="InterPro" id="IPR040079">
    <property type="entry name" value="Glutathione_S-Trfase"/>
</dbReference>
<accession>A0A9W7L542</accession>
<name>A0A9W7L542_9STRA</name>
<feature type="region of interest" description="Disordered" evidence="1">
    <location>
        <begin position="187"/>
        <end position="210"/>
    </location>
</feature>
<keyword evidence="5" id="KW-1185">Reference proteome</keyword>
<dbReference type="InterPro" id="IPR004045">
    <property type="entry name" value="Glutathione_S-Trfase_N"/>
</dbReference>
<evidence type="ECO:0000259" key="2">
    <source>
        <dbReference type="PROSITE" id="PS50404"/>
    </source>
</evidence>
<proteinExistence type="predicted"/>
<evidence type="ECO:0000259" key="3">
    <source>
        <dbReference type="PROSITE" id="PS50405"/>
    </source>
</evidence>
<dbReference type="CDD" id="cd00570">
    <property type="entry name" value="GST_N_family"/>
    <property type="match status" value="1"/>
</dbReference>
<dbReference type="PROSITE" id="PS50405">
    <property type="entry name" value="GST_CTER"/>
    <property type="match status" value="1"/>
</dbReference>
<dbReference type="InterPro" id="IPR036249">
    <property type="entry name" value="Thioredoxin-like_sf"/>
</dbReference>
<dbReference type="PANTHER" id="PTHR43968:SF6">
    <property type="entry name" value="GLUTATHIONE S-TRANSFERASE OMEGA"/>
    <property type="match status" value="1"/>
</dbReference>
<evidence type="ECO:0008006" key="6">
    <source>
        <dbReference type="Google" id="ProtNLM"/>
    </source>
</evidence>
<reference evidence="5" key="1">
    <citation type="journal article" date="2023" name="Commun. Biol.">
        <title>Genome analysis of Parmales, the sister group of diatoms, reveals the evolutionary specialization of diatoms from phago-mixotrophs to photoautotrophs.</title>
        <authorList>
            <person name="Ban H."/>
            <person name="Sato S."/>
            <person name="Yoshikawa S."/>
            <person name="Yamada K."/>
            <person name="Nakamura Y."/>
            <person name="Ichinomiya M."/>
            <person name="Sato N."/>
            <person name="Blanc-Mathieu R."/>
            <person name="Endo H."/>
            <person name="Kuwata A."/>
            <person name="Ogata H."/>
        </authorList>
    </citation>
    <scope>NUCLEOTIDE SEQUENCE [LARGE SCALE GENOMIC DNA]</scope>
</reference>
<dbReference type="EMBL" id="BRYA01000689">
    <property type="protein sequence ID" value="GMI29842.1"/>
    <property type="molecule type" value="Genomic_DNA"/>
</dbReference>
<feature type="domain" description="GST N-terminal" evidence="2">
    <location>
        <begin position="217"/>
        <end position="317"/>
    </location>
</feature>
<dbReference type="InterPro" id="IPR010987">
    <property type="entry name" value="Glutathione-S-Trfase_C-like"/>
</dbReference>
<dbReference type="Gene3D" id="3.40.30.10">
    <property type="entry name" value="Glutaredoxin"/>
    <property type="match status" value="1"/>
</dbReference>
<dbReference type="AlphaFoldDB" id="A0A9W7L542"/>
<dbReference type="PROSITE" id="PS50404">
    <property type="entry name" value="GST_NTER"/>
    <property type="match status" value="1"/>
</dbReference>
<dbReference type="SUPFAM" id="SSF47616">
    <property type="entry name" value="GST C-terminal domain-like"/>
    <property type="match status" value="1"/>
</dbReference>
<dbReference type="Gene3D" id="1.20.1050.10">
    <property type="match status" value="1"/>
</dbReference>
<evidence type="ECO:0000256" key="1">
    <source>
        <dbReference type="SAM" id="MobiDB-lite"/>
    </source>
</evidence>
<evidence type="ECO:0000313" key="5">
    <source>
        <dbReference type="Proteomes" id="UP001165065"/>
    </source>
</evidence>
<dbReference type="Proteomes" id="UP001165065">
    <property type="component" value="Unassembled WGS sequence"/>
</dbReference>
<dbReference type="GO" id="GO:0005737">
    <property type="term" value="C:cytoplasm"/>
    <property type="evidence" value="ECO:0007669"/>
    <property type="project" value="TreeGrafter"/>
</dbReference>
<feature type="domain" description="GST C-terminal" evidence="3">
    <location>
        <begin position="330"/>
        <end position="468"/>
    </location>
</feature>
<evidence type="ECO:0000313" key="4">
    <source>
        <dbReference type="EMBL" id="GMI29842.1"/>
    </source>
</evidence>
<comment type="caution">
    <text evidence="4">The sequence shown here is derived from an EMBL/GenBank/DDBJ whole genome shotgun (WGS) entry which is preliminary data.</text>
</comment>
<dbReference type="SUPFAM" id="SSF52833">
    <property type="entry name" value="Thioredoxin-like"/>
    <property type="match status" value="1"/>
</dbReference>
<dbReference type="OrthoDB" id="4951845at2759"/>
<dbReference type="SFLD" id="SFLDS00019">
    <property type="entry name" value="Glutathione_Transferase_(cytos"/>
    <property type="match status" value="1"/>
</dbReference>
<protein>
    <recommendedName>
        <fullName evidence="6">Glutathione S-transferase</fullName>
    </recommendedName>
</protein>
<dbReference type="InterPro" id="IPR050983">
    <property type="entry name" value="GST_Omega/HSP26"/>
</dbReference>
<dbReference type="Pfam" id="PF13409">
    <property type="entry name" value="GST_N_2"/>
    <property type="match status" value="1"/>
</dbReference>
<gene>
    <name evidence="4" type="ORF">TrCOL_g12887</name>
</gene>
<sequence>MIRSTSRFLDPLRSALRTTTSILSDKIGLLDGIKKDDYTRACPIVGASVGQHVRHSLHHITLATQPLLEARGAETVLDYDERVRGDVIETDKEYAKARMQELQSALNMADFSGRGRDSVSVTFALSPSGNDFVPFSSTIEREVAFASHHALHHMAMIKIAAKETLGKEVDEGFGVAPGTKRFLEKQKMEGGAQKRGMSTRAGASSKEMSTKSDGKVPALTYFSAWFCPFAHRCTLALEHHQGFLDYEWKESLGWEKRDNDDGEVENGKDWFYHWKSEELLECNPAGMVPTLKDDRGRVVSESIVTIEYVDNLVRGGGGRQEAELLVPRDDPVEEARGRVWADKVAREMCSPYYKILVRQEEEEQREGLKELLEGMERFSKELRKTDGRLFMGGERIGVVDMTLFPWAWRFYVFEHYRGEEFAIKRGGKAVEGWDVEPFFDWLDAMMERDSVTRTLPDVDRYLEHIGKYASGSARSKVAEAVRRGVSAHEYDDTKDARD</sequence>
<organism evidence="4 5">
    <name type="scientific">Triparma columacea</name>
    <dbReference type="NCBI Taxonomy" id="722753"/>
    <lineage>
        <taxon>Eukaryota</taxon>
        <taxon>Sar</taxon>
        <taxon>Stramenopiles</taxon>
        <taxon>Ochrophyta</taxon>
        <taxon>Bolidophyceae</taxon>
        <taxon>Parmales</taxon>
        <taxon>Triparmaceae</taxon>
        <taxon>Triparma</taxon>
    </lineage>
</organism>
<dbReference type="Pfam" id="PF13410">
    <property type="entry name" value="GST_C_2"/>
    <property type="match status" value="1"/>
</dbReference>
<dbReference type="InterPro" id="IPR036282">
    <property type="entry name" value="Glutathione-S-Trfase_C_sf"/>
</dbReference>
<dbReference type="PANTHER" id="PTHR43968">
    <property type="match status" value="1"/>
</dbReference>